<keyword evidence="2" id="KW-0936">Ethylene signaling pathway</keyword>
<dbReference type="Proteomes" id="UP001159364">
    <property type="component" value="Linkage Group LG10"/>
</dbReference>
<feature type="region of interest" description="Disordered" evidence="9">
    <location>
        <begin position="223"/>
        <end position="279"/>
    </location>
</feature>
<comment type="subcellular location">
    <subcellularLocation>
        <location evidence="1">Nucleus</location>
    </subcellularLocation>
</comment>
<evidence type="ECO:0000313" key="11">
    <source>
        <dbReference type="EMBL" id="KAJ8752794.1"/>
    </source>
</evidence>
<feature type="compositionally biased region" description="Basic and acidic residues" evidence="9">
    <location>
        <begin position="101"/>
        <end position="115"/>
    </location>
</feature>
<dbReference type="GO" id="GO:0000976">
    <property type="term" value="F:transcription cis-regulatory region binding"/>
    <property type="evidence" value="ECO:0007669"/>
    <property type="project" value="UniProtKB-ARBA"/>
</dbReference>
<protein>
    <recommendedName>
        <fullName evidence="10">AP2/ERF domain-containing protein</fullName>
    </recommendedName>
</protein>
<keyword evidence="6" id="KW-0804">Transcription</keyword>
<keyword evidence="5" id="KW-0010">Activator</keyword>
<name>A0AAV8SLB2_9ROSI</name>
<evidence type="ECO:0000256" key="9">
    <source>
        <dbReference type="SAM" id="MobiDB-lite"/>
    </source>
</evidence>
<dbReference type="CDD" id="cd00018">
    <property type="entry name" value="AP2"/>
    <property type="match status" value="1"/>
</dbReference>
<dbReference type="GO" id="GO:0003700">
    <property type="term" value="F:DNA-binding transcription factor activity"/>
    <property type="evidence" value="ECO:0007669"/>
    <property type="project" value="InterPro"/>
</dbReference>
<evidence type="ECO:0000259" key="10">
    <source>
        <dbReference type="PROSITE" id="PS51032"/>
    </source>
</evidence>
<accession>A0AAV8SLB2</accession>
<evidence type="ECO:0000256" key="7">
    <source>
        <dbReference type="ARBA" id="ARBA00023242"/>
    </source>
</evidence>
<dbReference type="InterPro" id="IPR001471">
    <property type="entry name" value="AP2/ERF_dom"/>
</dbReference>
<feature type="compositionally biased region" description="Polar residues" evidence="9">
    <location>
        <begin position="266"/>
        <end position="279"/>
    </location>
</feature>
<dbReference type="GO" id="GO:0005634">
    <property type="term" value="C:nucleus"/>
    <property type="evidence" value="ECO:0007669"/>
    <property type="project" value="UniProtKB-SubCell"/>
</dbReference>
<dbReference type="InterPro" id="IPR036955">
    <property type="entry name" value="AP2/ERF_dom_sf"/>
</dbReference>
<dbReference type="FunFam" id="3.30.730.10:FF:000001">
    <property type="entry name" value="Ethylene-responsive transcription factor 2"/>
    <property type="match status" value="1"/>
</dbReference>
<dbReference type="AlphaFoldDB" id="A0AAV8SLB2"/>
<dbReference type="EMBL" id="JAIWQS010000010">
    <property type="protein sequence ID" value="KAJ8752794.1"/>
    <property type="molecule type" value="Genomic_DNA"/>
</dbReference>
<evidence type="ECO:0000256" key="4">
    <source>
        <dbReference type="ARBA" id="ARBA00023125"/>
    </source>
</evidence>
<dbReference type="PRINTS" id="PR00367">
    <property type="entry name" value="ETHRSPELEMNT"/>
</dbReference>
<dbReference type="SMART" id="SM00380">
    <property type="entry name" value="AP2"/>
    <property type="match status" value="1"/>
</dbReference>
<dbReference type="InterPro" id="IPR044808">
    <property type="entry name" value="ERF_plant"/>
</dbReference>
<evidence type="ECO:0000256" key="1">
    <source>
        <dbReference type="ARBA" id="ARBA00004123"/>
    </source>
</evidence>
<evidence type="ECO:0000256" key="8">
    <source>
        <dbReference type="ARBA" id="ARBA00024343"/>
    </source>
</evidence>
<organism evidence="11 12">
    <name type="scientific">Erythroxylum novogranatense</name>
    <dbReference type="NCBI Taxonomy" id="1862640"/>
    <lineage>
        <taxon>Eukaryota</taxon>
        <taxon>Viridiplantae</taxon>
        <taxon>Streptophyta</taxon>
        <taxon>Embryophyta</taxon>
        <taxon>Tracheophyta</taxon>
        <taxon>Spermatophyta</taxon>
        <taxon>Magnoliopsida</taxon>
        <taxon>eudicotyledons</taxon>
        <taxon>Gunneridae</taxon>
        <taxon>Pentapetalae</taxon>
        <taxon>rosids</taxon>
        <taxon>fabids</taxon>
        <taxon>Malpighiales</taxon>
        <taxon>Erythroxylaceae</taxon>
        <taxon>Erythroxylum</taxon>
    </lineage>
</organism>
<evidence type="ECO:0000256" key="6">
    <source>
        <dbReference type="ARBA" id="ARBA00023163"/>
    </source>
</evidence>
<feature type="region of interest" description="Disordered" evidence="9">
    <location>
        <begin position="135"/>
        <end position="156"/>
    </location>
</feature>
<reference evidence="11 12" key="1">
    <citation type="submission" date="2021-09" db="EMBL/GenBank/DDBJ databases">
        <title>Genomic insights and catalytic innovation underlie evolution of tropane alkaloids biosynthesis.</title>
        <authorList>
            <person name="Wang Y.-J."/>
            <person name="Tian T."/>
            <person name="Huang J.-P."/>
            <person name="Huang S.-X."/>
        </authorList>
    </citation>
    <scope>NUCLEOTIDE SEQUENCE [LARGE SCALE GENOMIC DNA]</scope>
    <source>
        <strain evidence="11">KIB-2018</strain>
        <tissue evidence="11">Leaf</tissue>
    </source>
</reference>
<keyword evidence="12" id="KW-1185">Reference proteome</keyword>
<keyword evidence="3" id="KW-0805">Transcription regulation</keyword>
<feature type="domain" description="AP2/ERF" evidence="10">
    <location>
        <begin position="155"/>
        <end position="213"/>
    </location>
</feature>
<dbReference type="SUPFAM" id="SSF54171">
    <property type="entry name" value="DNA-binding domain"/>
    <property type="match status" value="1"/>
</dbReference>
<comment type="caution">
    <text evidence="11">The sequence shown here is derived from an EMBL/GenBank/DDBJ whole genome shotgun (WGS) entry which is preliminary data.</text>
</comment>
<dbReference type="Pfam" id="PF00847">
    <property type="entry name" value="AP2"/>
    <property type="match status" value="1"/>
</dbReference>
<proteinExistence type="inferred from homology"/>
<dbReference type="GO" id="GO:0009873">
    <property type="term" value="P:ethylene-activated signaling pathway"/>
    <property type="evidence" value="ECO:0007669"/>
    <property type="project" value="UniProtKB-KW"/>
</dbReference>
<evidence type="ECO:0000256" key="2">
    <source>
        <dbReference type="ARBA" id="ARBA00022745"/>
    </source>
</evidence>
<sequence>MANPEVSSALDLIRQHLLGDFTSTDVLISKIDSTISSASIDLKPVKLEMNLSGSEPNSSISYTNCQNHEVSSVEIKPEVIIDLTTPRPYLSASSSTTEEPTVEKEDRRHYRGVHEDSNWETKPEVIIDLTTPRPYVSASSSTTEEPTVEKEDRRHYRGVRRRPWGKFAAEIRDPTRKGSRVWLGTFESDIAAAKAYDFAAFKLRGRKAILNFPLEAGRCDPPVITGGKRRRTKTVEEEATTLEPGNASPESWGEYSSEEVDLEGEQLSSLVQEPVSMTC</sequence>
<dbReference type="PANTHER" id="PTHR31190">
    <property type="entry name" value="DNA-BINDING DOMAIN"/>
    <property type="match status" value="1"/>
</dbReference>
<keyword evidence="4" id="KW-0238">DNA-binding</keyword>
<evidence type="ECO:0000313" key="12">
    <source>
        <dbReference type="Proteomes" id="UP001159364"/>
    </source>
</evidence>
<keyword evidence="7" id="KW-0539">Nucleus</keyword>
<evidence type="ECO:0000256" key="3">
    <source>
        <dbReference type="ARBA" id="ARBA00023015"/>
    </source>
</evidence>
<comment type="similarity">
    <text evidence="8">Belongs to the AP2/ERF transcription factor family. ERF subfamily.</text>
</comment>
<dbReference type="PANTHER" id="PTHR31190:SF499">
    <property type="entry name" value="ETHYLENE-RESPONSIVE TRANSCRIPTION FACTOR ERF105"/>
    <property type="match status" value="1"/>
</dbReference>
<dbReference type="InterPro" id="IPR016177">
    <property type="entry name" value="DNA-bd_dom_sf"/>
</dbReference>
<gene>
    <name evidence="11" type="ORF">K2173_008529</name>
</gene>
<dbReference type="Gene3D" id="3.30.730.10">
    <property type="entry name" value="AP2/ERF domain"/>
    <property type="match status" value="1"/>
</dbReference>
<evidence type="ECO:0000256" key="5">
    <source>
        <dbReference type="ARBA" id="ARBA00023159"/>
    </source>
</evidence>
<dbReference type="GO" id="GO:0006950">
    <property type="term" value="P:response to stress"/>
    <property type="evidence" value="ECO:0007669"/>
    <property type="project" value="UniProtKB-ARBA"/>
</dbReference>
<dbReference type="PROSITE" id="PS51032">
    <property type="entry name" value="AP2_ERF"/>
    <property type="match status" value="1"/>
</dbReference>
<feature type="region of interest" description="Disordered" evidence="9">
    <location>
        <begin position="87"/>
        <end position="115"/>
    </location>
</feature>